<evidence type="ECO:0000313" key="3">
    <source>
        <dbReference type="Proteomes" id="UP000251889"/>
    </source>
</evidence>
<dbReference type="Proteomes" id="UP000251889">
    <property type="component" value="Unassembled WGS sequence"/>
</dbReference>
<protein>
    <recommendedName>
        <fullName evidence="4">Type IX secretion system membrane protein PorP/SprF</fullName>
    </recommendedName>
</protein>
<dbReference type="InterPro" id="IPR019861">
    <property type="entry name" value="PorP/SprF_Bacteroidetes"/>
</dbReference>
<dbReference type="AlphaFoldDB" id="A0A364Y7X6"/>
<accession>A0A364Y7X6</accession>
<dbReference type="OrthoDB" id="1172751at2"/>
<keyword evidence="1" id="KW-0732">Signal</keyword>
<evidence type="ECO:0000313" key="2">
    <source>
        <dbReference type="EMBL" id="RAW02351.1"/>
    </source>
</evidence>
<dbReference type="RefSeq" id="WP_112746173.1">
    <property type="nucleotide sequence ID" value="NZ_QMFY01000002.1"/>
</dbReference>
<dbReference type="Pfam" id="PF11751">
    <property type="entry name" value="PorP_SprF"/>
    <property type="match status" value="1"/>
</dbReference>
<evidence type="ECO:0008006" key="4">
    <source>
        <dbReference type="Google" id="ProtNLM"/>
    </source>
</evidence>
<feature type="chain" id="PRO_5016712254" description="Type IX secretion system membrane protein PorP/SprF" evidence="1">
    <location>
        <begin position="20"/>
        <end position="298"/>
    </location>
</feature>
<comment type="caution">
    <text evidence="2">The sequence shown here is derived from an EMBL/GenBank/DDBJ whole genome shotgun (WGS) entry which is preliminary data.</text>
</comment>
<reference evidence="2 3" key="1">
    <citation type="submission" date="2018-06" db="EMBL/GenBank/DDBJ databases">
        <title>Chryseolinea flavus sp. nov., a member of the phylum Bacteroidetes isolated from soil.</title>
        <authorList>
            <person name="Li Y."/>
            <person name="Wang J."/>
        </authorList>
    </citation>
    <scope>NUCLEOTIDE SEQUENCE [LARGE SCALE GENOMIC DNA]</scope>
    <source>
        <strain evidence="2 3">SDU1-6</strain>
    </source>
</reference>
<sequence length="298" mass="33602">MKKYLLGIAMLSLTFLCKAQQFPANYNYVFNPFAINPAYAGYNIDPEVNFASKSSFQGIEGAPRTIFFSGHGQIYNPKVSLGANFMSDKIGVTSTTGVYGSYAYKLISRNRNVYTNWGFNPHVLSLGLRAGVTYYKEDLTSLNVDGDHNFEENVSFAFPNVGFGIYYSKNHYFVGLSIPELITTTEANNYNLSRNIFLNTSYQLLTGVSSKVNLNALVKYAEGAPIQADFNTQLEFKDKLLLGVGYRTVSRLNFILGFMMLKDLQIGYIYDTPIGNANREINFNSHELTINYRFIKRQ</sequence>
<proteinExistence type="predicted"/>
<feature type="signal peptide" evidence="1">
    <location>
        <begin position="1"/>
        <end position="19"/>
    </location>
</feature>
<evidence type="ECO:0000256" key="1">
    <source>
        <dbReference type="SAM" id="SignalP"/>
    </source>
</evidence>
<organism evidence="2 3">
    <name type="scientific">Pseudochryseolinea flava</name>
    <dbReference type="NCBI Taxonomy" id="2059302"/>
    <lineage>
        <taxon>Bacteria</taxon>
        <taxon>Pseudomonadati</taxon>
        <taxon>Bacteroidota</taxon>
        <taxon>Cytophagia</taxon>
        <taxon>Cytophagales</taxon>
        <taxon>Fulvivirgaceae</taxon>
        <taxon>Pseudochryseolinea</taxon>
    </lineage>
</organism>
<keyword evidence="3" id="KW-1185">Reference proteome</keyword>
<gene>
    <name evidence="2" type="ORF">DQQ10_07405</name>
</gene>
<name>A0A364Y7X6_9BACT</name>
<dbReference type="EMBL" id="QMFY01000002">
    <property type="protein sequence ID" value="RAW02351.1"/>
    <property type="molecule type" value="Genomic_DNA"/>
</dbReference>
<dbReference type="NCBIfam" id="TIGR03519">
    <property type="entry name" value="T9SS_PorP_fam"/>
    <property type="match status" value="1"/>
</dbReference>